<reference evidence="2" key="1">
    <citation type="journal article" date="2010" name="Genome Res.">
        <title>Population genomic sequencing of Coccidioides fungi reveals recent hybridization and transposon control.</title>
        <authorList>
            <person name="Neafsey D.E."/>
            <person name="Barker B.M."/>
            <person name="Sharpton T.J."/>
            <person name="Stajich J.E."/>
            <person name="Park D.J."/>
            <person name="Whiston E."/>
            <person name="Hung C.-Y."/>
            <person name="McMahan C."/>
            <person name="White J."/>
            <person name="Sykes S."/>
            <person name="Heiman D."/>
            <person name="Young S."/>
            <person name="Zeng Q."/>
            <person name="Abouelleil A."/>
            <person name="Aftuck L."/>
            <person name="Bessette D."/>
            <person name="Brown A."/>
            <person name="FitzGerald M."/>
            <person name="Lui A."/>
            <person name="Macdonald J.P."/>
            <person name="Priest M."/>
            <person name="Orbach M.J."/>
            <person name="Galgiani J.N."/>
            <person name="Kirkland T.N."/>
            <person name="Cole G.T."/>
            <person name="Birren B.W."/>
            <person name="Henn M.R."/>
            <person name="Taylor J.W."/>
            <person name="Rounsley S.D."/>
        </authorList>
    </citation>
    <scope>NUCLEOTIDE SEQUENCE [LARGE SCALE GENOMIC DNA]</scope>
    <source>
        <strain evidence="2">RMSCC 757 / Silveira</strain>
    </source>
</reference>
<organism evidence="2">
    <name type="scientific">Coccidioides posadasii (strain RMSCC 757 / Silveira)</name>
    <name type="common">Valley fever fungus</name>
    <dbReference type="NCBI Taxonomy" id="443226"/>
    <lineage>
        <taxon>Eukaryota</taxon>
        <taxon>Fungi</taxon>
        <taxon>Dikarya</taxon>
        <taxon>Ascomycota</taxon>
        <taxon>Pezizomycotina</taxon>
        <taxon>Eurotiomycetes</taxon>
        <taxon>Eurotiomycetidae</taxon>
        <taxon>Onygenales</taxon>
        <taxon>Onygenaceae</taxon>
        <taxon>Coccidioides</taxon>
    </lineage>
</organism>
<evidence type="ECO:0000313" key="2">
    <source>
        <dbReference type="Proteomes" id="UP000002497"/>
    </source>
</evidence>
<dbReference type="HOGENOM" id="CLU_2333481_0_0_1"/>
<gene>
    <name evidence="1" type="ORF">CPSG_07229</name>
</gene>
<keyword evidence="2" id="KW-1185">Reference proteome</keyword>
<name>E9DBM7_COCPS</name>
<proteinExistence type="predicted"/>
<reference evidence="2" key="2">
    <citation type="submission" date="2010-03" db="EMBL/GenBank/DDBJ databases">
        <title>The genome sequence of Coccidioides posadasii strain Silveira.</title>
        <authorList>
            <consortium name="The Broad Institute Genome Sequencing Center for Infectious Disease"/>
            <person name="Neafsey D."/>
            <person name="Orbach M."/>
            <person name="Henn M.R."/>
            <person name="Cole G.T."/>
            <person name="Galgiani J."/>
            <person name="Gardner M.J."/>
            <person name="Kirkland T.N."/>
            <person name="Taylor J.W."/>
            <person name="Young S.K."/>
            <person name="Zeng Q."/>
            <person name="Koehrsen M."/>
            <person name="Alvarado L."/>
            <person name="Berlin A."/>
            <person name="Borenstein D."/>
            <person name="Chapman S.B."/>
            <person name="Chen Z."/>
            <person name="Engels R."/>
            <person name="Freedman E."/>
            <person name="Gellesch M."/>
            <person name="Goldberg J."/>
            <person name="Griggs A."/>
            <person name="Gujja S."/>
            <person name="Heilman E."/>
            <person name="Heiman D."/>
            <person name="Howarth C."/>
            <person name="Jen D."/>
            <person name="Larson L."/>
            <person name="Mehta T."/>
            <person name="Neiman D."/>
            <person name="Park D."/>
            <person name="Pearson M."/>
            <person name="Richards J."/>
            <person name="Roberts A."/>
            <person name="Saif S."/>
            <person name="Shea T."/>
            <person name="Shenoy N."/>
            <person name="Sisk P."/>
            <person name="Stolte C."/>
            <person name="Sykes S."/>
            <person name="Walk T."/>
            <person name="White J."/>
            <person name="Yandava C."/>
            <person name="Haas B."/>
            <person name="Nusbaum C."/>
            <person name="Birren B."/>
        </authorList>
    </citation>
    <scope>NUCLEOTIDE SEQUENCE [LARGE SCALE GENOMIC DNA]</scope>
    <source>
        <strain evidence="2">RMSCC 757 / Silveira</strain>
    </source>
</reference>
<sequence>MKVNSPCLMSIWEIELDFARTKGSRSTKELVLSSISKSDNSAARLLLYSSFQLNSIYRWPGMDDELRHALSHLPPLLNFLWSYFDEYEHAIRQVLSPG</sequence>
<accession>E9DBM7</accession>
<dbReference type="EMBL" id="GL636498">
    <property type="protein sequence ID" value="EFW16179.1"/>
    <property type="molecule type" value="Genomic_DNA"/>
</dbReference>
<dbReference type="Proteomes" id="UP000002497">
    <property type="component" value="Unassembled WGS sequence"/>
</dbReference>
<evidence type="ECO:0000313" key="1">
    <source>
        <dbReference type="EMBL" id="EFW16179.1"/>
    </source>
</evidence>
<protein>
    <submittedName>
        <fullName evidence="1">Predicted protein</fullName>
    </submittedName>
</protein>
<dbReference type="VEuPathDB" id="FungiDB:CPSG_07229"/>
<dbReference type="AlphaFoldDB" id="E9DBM7"/>